<gene>
    <name evidence="2" type="ORF">CCHOA_04145</name>
</gene>
<feature type="transmembrane region" description="Helical" evidence="1">
    <location>
        <begin position="12"/>
        <end position="31"/>
    </location>
</feature>
<evidence type="ECO:0000313" key="2">
    <source>
        <dbReference type="EMBL" id="AZA13238.1"/>
    </source>
</evidence>
<keyword evidence="1" id="KW-0812">Transmembrane</keyword>
<proteinExistence type="predicted"/>
<dbReference type="KEGG" id="ccho:CCHOA_04145"/>
<keyword evidence="1" id="KW-1133">Transmembrane helix</keyword>
<evidence type="ECO:0000256" key="1">
    <source>
        <dbReference type="SAM" id="Phobius"/>
    </source>
</evidence>
<accession>A0A3G6J8M2</accession>
<feature type="transmembrane region" description="Helical" evidence="1">
    <location>
        <begin position="37"/>
        <end position="55"/>
    </location>
</feature>
<keyword evidence="3" id="KW-1185">Reference proteome</keyword>
<dbReference type="EMBL" id="CP033896">
    <property type="protein sequence ID" value="AZA13238.1"/>
    <property type="molecule type" value="Genomic_DNA"/>
</dbReference>
<reference evidence="2 3" key="1">
    <citation type="submission" date="2018-11" db="EMBL/GenBank/DDBJ databases">
        <authorList>
            <person name="Kleinhagauer T."/>
            <person name="Glaeser S.P."/>
            <person name="Spergser J."/>
            <person name="Ruckert C."/>
            <person name="Kaempfer P."/>
            <person name="Busse H.-J."/>
        </authorList>
    </citation>
    <scope>NUCLEOTIDE SEQUENCE [LARGE SCALE GENOMIC DNA]</scope>
    <source>
        <strain evidence="2 3">200CH</strain>
    </source>
</reference>
<protein>
    <submittedName>
        <fullName evidence="2">Uncharacterized protein</fullName>
    </submittedName>
</protein>
<dbReference type="Proteomes" id="UP000269019">
    <property type="component" value="Chromosome"/>
</dbReference>
<dbReference type="RefSeq" id="WP_123927067.1">
    <property type="nucleotide sequence ID" value="NZ_CP033896.1"/>
</dbReference>
<evidence type="ECO:0000313" key="3">
    <source>
        <dbReference type="Proteomes" id="UP000269019"/>
    </source>
</evidence>
<name>A0A3G6J8M2_9CORY</name>
<keyword evidence="1" id="KW-0472">Membrane</keyword>
<sequence>MKALLSKLTQLRSLIGLVGSGAVLVAIGALFHLGAFVGIGVLLFSAAVALQIIWSRQESSRIRQRLTRAEKLTLPTPASPVDTIESIPPNPRQRSQRLHSLVDFPPLPSQSTNPHSAGRYAAALNSSSQLSGRYLAAMLGDDSNVATQESCDPWDIHILYVGDQTAPRFSALLEVARNHDLPVTVESLAPGLEIANGQDAEPEICIVDGLALTGLWQNLLNSQRTLEFVALMELIVRLKQGGCLLVFIEPVHNDHFTATMRNLCHLKVVNSQLLPCEKLRDSGTGFTTVSSIIASLPDPTATSDQVKG</sequence>
<dbReference type="AlphaFoldDB" id="A0A3G6J8M2"/>
<organism evidence="2 3">
    <name type="scientific">Corynebacterium choanae</name>
    <dbReference type="NCBI Taxonomy" id="1862358"/>
    <lineage>
        <taxon>Bacteria</taxon>
        <taxon>Bacillati</taxon>
        <taxon>Actinomycetota</taxon>
        <taxon>Actinomycetes</taxon>
        <taxon>Mycobacteriales</taxon>
        <taxon>Corynebacteriaceae</taxon>
        <taxon>Corynebacterium</taxon>
    </lineage>
</organism>